<proteinExistence type="predicted"/>
<dbReference type="EMBL" id="FO203427">
    <property type="protein sequence ID" value="CCH49362.1"/>
    <property type="molecule type" value="Genomic_DNA"/>
</dbReference>
<dbReference type="KEGG" id="dpi:BN4_12127"/>
<accession>M1WT94</accession>
<gene>
    <name evidence="1" type="ordered locus">BN4_12127</name>
</gene>
<keyword evidence="2" id="KW-1185">Reference proteome</keyword>
<name>M1WT94_PSEP2</name>
<dbReference type="AlphaFoldDB" id="M1WT94"/>
<dbReference type="HOGENOM" id="CLU_2436010_0_0_7"/>
<organism evidence="1 2">
    <name type="scientific">Pseudodesulfovibrio piezophilus (strain DSM 21447 / JCM 15486 / C1TLV30)</name>
    <name type="common">Desulfovibrio piezophilus</name>
    <dbReference type="NCBI Taxonomy" id="1322246"/>
    <lineage>
        <taxon>Bacteria</taxon>
        <taxon>Pseudomonadati</taxon>
        <taxon>Thermodesulfobacteriota</taxon>
        <taxon>Desulfovibrionia</taxon>
        <taxon>Desulfovibrionales</taxon>
        <taxon>Desulfovibrionaceae</taxon>
    </lineage>
</organism>
<dbReference type="Proteomes" id="UP000011724">
    <property type="component" value="Chromosome"/>
</dbReference>
<reference evidence="2" key="2">
    <citation type="journal article" date="2013" name="Stand. Genomic Sci.">
        <title>Complete genome sequence of Desulfocapsa sulfexigens, a marine deltaproteobacterium specialized in disproportionating inorganic sulfur compounds.</title>
        <authorList>
            <person name="Finster K.W."/>
            <person name="Kjeldsen K.U."/>
            <person name="Kube M."/>
            <person name="Reinhardt R."/>
            <person name="Mussmann M."/>
            <person name="Amann R."/>
            <person name="Schreiber L."/>
        </authorList>
    </citation>
    <scope>NUCLEOTIDE SEQUENCE [LARGE SCALE GENOMIC DNA]</scope>
    <source>
        <strain evidence="2">DSM 10523 / SB164P1</strain>
    </source>
</reference>
<evidence type="ECO:0000313" key="2">
    <source>
        <dbReference type="Proteomes" id="UP000011724"/>
    </source>
</evidence>
<evidence type="ECO:0000313" key="1">
    <source>
        <dbReference type="EMBL" id="CCH49362.1"/>
    </source>
</evidence>
<protein>
    <submittedName>
        <fullName evidence="1">Uncharacterized protein</fullName>
    </submittedName>
</protein>
<sequence>MNMGHVRRRIKVHFGSTCNHDDLVVLESLDDLQAAENMADSEDVLTVENNTHLELHVYFAQGKFIFEALDSVETPGLNGRSVIGHEVQPG</sequence>
<reference evidence="1 2" key="1">
    <citation type="journal article" date="2013" name="PLoS ONE">
        <title>The first genomic and proteomic characterization of a deep-sea sulfate reducer: insights into the piezophilic lifestyle of Desulfovibrio piezophilus.</title>
        <authorList>
            <person name="Pradel N."/>
            <person name="Ji B."/>
            <person name="Gimenez G."/>
            <person name="Talla E."/>
            <person name="Lenoble P."/>
            <person name="Garel M."/>
            <person name="Tamburini C."/>
            <person name="Fourquet P."/>
            <person name="Lebrun R."/>
            <person name="Bertin P."/>
            <person name="Denis Y."/>
            <person name="Pophillat M."/>
            <person name="Barbe V."/>
            <person name="Ollivier B."/>
            <person name="Dolla A."/>
        </authorList>
    </citation>
    <scope>NUCLEOTIDE SEQUENCE [LARGE SCALE GENOMIC DNA]</scope>
    <source>
        <strain evidence="2">DSM 10523 / SB164P1</strain>
    </source>
</reference>